<reference evidence="2 3" key="1">
    <citation type="submission" date="2017-03" db="EMBL/GenBank/DDBJ databases">
        <title>Genomes of endolithic fungi from Antarctica.</title>
        <authorList>
            <person name="Coleine C."/>
            <person name="Masonjones S."/>
            <person name="Stajich J.E."/>
        </authorList>
    </citation>
    <scope>NUCLEOTIDE SEQUENCE [LARGE SCALE GENOMIC DNA]</scope>
    <source>
        <strain evidence="2 3">CCFEE 6314</strain>
    </source>
</reference>
<sequence>MSVHGSEIEDKSITAREDPLTPLPSFQPRSIIRAWSWQIKQRKTAGLGQDVVSFDWDYGASRLHRATANLQKAIMGNDPLDAISTQSWVWFQKYLESKITPLLRDKLIAPVVADVSLHVIGDDTSGKTAIFTLITEVAKCLVNDGEVTLPGIVDHLSEVKLEDSRSEKTQALLIEGRRELATHLVFHVIGWITAIWEPLLSEVLDSNLAESRLCIAGASLQRRRPGILYHPVVRNPSLPLQGLAHQPLRQTAGRFGKLFPVPELCLEDNTLGTRDVESACITTAYLSYHSLANIVDVKIAWTSTLGQHLEYDQRHKKLFVFKNPSICLLLYRKSSKSILSEVFKPTQQSQSMSKVSGGLEQVEYEDYLAEVLLSYRLVFAHDQRSGKLIGREIDALGPDCDPLLRILCTEPNTSDKIQDIYNRLDAESCENYVFIAEFPFLAKRFIRLQKASMGRNPHSIRRLWYDRRNPPAWFALWAVLIITGATLLLQFLQLVFQIYTPF</sequence>
<dbReference type="OrthoDB" id="5428890at2759"/>
<organism evidence="2 3">
    <name type="scientific">Exophiala mesophila</name>
    <name type="common">Black yeast-like fungus</name>
    <dbReference type="NCBI Taxonomy" id="212818"/>
    <lineage>
        <taxon>Eukaryota</taxon>
        <taxon>Fungi</taxon>
        <taxon>Dikarya</taxon>
        <taxon>Ascomycota</taxon>
        <taxon>Pezizomycotina</taxon>
        <taxon>Eurotiomycetes</taxon>
        <taxon>Chaetothyriomycetidae</taxon>
        <taxon>Chaetothyriales</taxon>
        <taxon>Herpotrichiellaceae</taxon>
        <taxon>Exophiala</taxon>
    </lineage>
</organism>
<evidence type="ECO:0000256" key="1">
    <source>
        <dbReference type="SAM" id="Phobius"/>
    </source>
</evidence>
<evidence type="ECO:0000313" key="3">
    <source>
        <dbReference type="Proteomes" id="UP000288859"/>
    </source>
</evidence>
<keyword evidence="1" id="KW-0472">Membrane</keyword>
<comment type="caution">
    <text evidence="2">The sequence shown here is derived from an EMBL/GenBank/DDBJ whole genome shotgun (WGS) entry which is preliminary data.</text>
</comment>
<protein>
    <submittedName>
        <fullName evidence="2">Uncharacterized protein</fullName>
    </submittedName>
</protein>
<name>A0A438NB87_EXOME</name>
<keyword evidence="1" id="KW-0812">Transmembrane</keyword>
<feature type="transmembrane region" description="Helical" evidence="1">
    <location>
        <begin position="472"/>
        <end position="496"/>
    </location>
</feature>
<keyword evidence="1" id="KW-1133">Transmembrane helix</keyword>
<dbReference type="AlphaFoldDB" id="A0A438NB87"/>
<dbReference type="VEuPathDB" id="FungiDB:PV10_04031"/>
<evidence type="ECO:0000313" key="2">
    <source>
        <dbReference type="EMBL" id="RVX72897.1"/>
    </source>
</evidence>
<proteinExistence type="predicted"/>
<dbReference type="EMBL" id="NAJM01000010">
    <property type="protein sequence ID" value="RVX72897.1"/>
    <property type="molecule type" value="Genomic_DNA"/>
</dbReference>
<dbReference type="Proteomes" id="UP000288859">
    <property type="component" value="Unassembled WGS sequence"/>
</dbReference>
<gene>
    <name evidence="2" type="ORF">B0A52_03250</name>
</gene>
<accession>A0A438NB87</accession>